<dbReference type="InterPro" id="IPR002110">
    <property type="entry name" value="Ankyrin_rpt"/>
</dbReference>
<evidence type="ECO:0000313" key="2">
    <source>
        <dbReference type="EMBL" id="GAA5253121.1"/>
    </source>
</evidence>
<feature type="repeat" description="ANK" evidence="1">
    <location>
        <begin position="14"/>
        <end position="46"/>
    </location>
</feature>
<gene>
    <name evidence="2" type="ORF">KNCP2_14110</name>
</gene>
<organism evidence="2 3">
    <name type="scientific">Candidatus Rickettsia kedanie</name>
    <dbReference type="NCBI Taxonomy" id="3115352"/>
    <lineage>
        <taxon>Bacteria</taxon>
        <taxon>Pseudomonadati</taxon>
        <taxon>Pseudomonadota</taxon>
        <taxon>Alphaproteobacteria</taxon>
        <taxon>Rickettsiales</taxon>
        <taxon>Rickettsiaceae</taxon>
        <taxon>Rickettsieae</taxon>
        <taxon>Rickettsia</taxon>
        <taxon>spotted fever group</taxon>
    </lineage>
</organism>
<accession>A0ABP9TX61</accession>
<proteinExistence type="predicted"/>
<dbReference type="SMART" id="SM00248">
    <property type="entry name" value="ANK"/>
    <property type="match status" value="1"/>
</dbReference>
<dbReference type="SUPFAM" id="SSF48403">
    <property type="entry name" value="Ankyrin repeat"/>
    <property type="match status" value="1"/>
</dbReference>
<protein>
    <recommendedName>
        <fullName evidence="4">Ankyrin repeat protein</fullName>
    </recommendedName>
</protein>
<comment type="caution">
    <text evidence="2">The sequence shown here is derived from an EMBL/GenBank/DDBJ whole genome shotgun (WGS) entry which is preliminary data.</text>
</comment>
<sequence length="122" mass="13869">MIYKGGDVNLAGYGNNTPLSQAIREKNLDMAKFLVEKGADINKPLELRHEGYYDNIFEYAKKILEVDSAQYQDFVSFVTIHEAKKIGSTVKNPDVTINNGIKSEIWKLIKILIFILPLPLRI</sequence>
<dbReference type="InterPro" id="IPR036770">
    <property type="entry name" value="Ankyrin_rpt-contain_sf"/>
</dbReference>
<dbReference type="Gene3D" id="1.25.40.20">
    <property type="entry name" value="Ankyrin repeat-containing domain"/>
    <property type="match status" value="1"/>
</dbReference>
<keyword evidence="1" id="KW-0040">ANK repeat</keyword>
<evidence type="ECO:0008006" key="4">
    <source>
        <dbReference type="Google" id="ProtNLM"/>
    </source>
</evidence>
<evidence type="ECO:0000313" key="3">
    <source>
        <dbReference type="Proteomes" id="UP001628124"/>
    </source>
</evidence>
<dbReference type="Pfam" id="PF00023">
    <property type="entry name" value="Ank"/>
    <property type="match status" value="1"/>
</dbReference>
<dbReference type="PROSITE" id="PS50297">
    <property type="entry name" value="ANK_REP_REGION"/>
    <property type="match status" value="1"/>
</dbReference>
<keyword evidence="3" id="KW-1185">Reference proteome</keyword>
<reference evidence="2 3" key="1">
    <citation type="journal article" date="2024" name="Microbiol. Immunol.">
        <title>Discovery of a novel spotted fever group Rickettsia, 'Candidatus Rickettsia kedanie,' in unfed larval chigger mites, Leptotrombidium scutellare.</title>
        <authorList>
            <person name="Ogawa M."/>
            <person name="Matsutani M."/>
            <person name="Katayama T."/>
            <person name="Takada N."/>
            <person name="Noda S."/>
            <person name="Takahashi M."/>
            <person name="Kageyama D."/>
            <person name="Hanaoka N."/>
            <person name="Ebihara H."/>
        </authorList>
    </citation>
    <scope>NUCLEOTIDE SEQUENCE [LARGE SCALE GENOMIC DNA]</scope>
    <source>
        <strain evidence="2 3">KNCP2-13</strain>
    </source>
</reference>
<dbReference type="Proteomes" id="UP001628124">
    <property type="component" value="Unassembled WGS sequence"/>
</dbReference>
<dbReference type="EMBL" id="BAABMM010000051">
    <property type="protein sequence ID" value="GAA5253121.1"/>
    <property type="molecule type" value="Genomic_DNA"/>
</dbReference>
<dbReference type="PROSITE" id="PS50088">
    <property type="entry name" value="ANK_REPEAT"/>
    <property type="match status" value="1"/>
</dbReference>
<name>A0ABP9TX61_9RICK</name>
<dbReference type="RefSeq" id="WP_412708717.1">
    <property type="nucleotide sequence ID" value="NZ_BAABMM010000051.1"/>
</dbReference>
<evidence type="ECO:0000256" key="1">
    <source>
        <dbReference type="PROSITE-ProRule" id="PRU00023"/>
    </source>
</evidence>